<feature type="coiled-coil region" evidence="1">
    <location>
        <begin position="166"/>
        <end position="200"/>
    </location>
</feature>
<proteinExistence type="predicted"/>
<feature type="signal peptide" evidence="2">
    <location>
        <begin position="1"/>
        <end position="24"/>
    </location>
</feature>
<evidence type="ECO:0000313" key="3">
    <source>
        <dbReference type="EMBL" id="EGJ28214.1"/>
    </source>
</evidence>
<keyword evidence="2" id="KW-0732">Signal</keyword>
<dbReference type="Proteomes" id="UP000005356">
    <property type="component" value="Unassembled WGS sequence"/>
</dbReference>
<gene>
    <name evidence="3" type="ORF">STRPO_1354</name>
</gene>
<organism evidence="3 4">
    <name type="scientific">Streptococcus porcinus str. Jelinkova 176</name>
    <dbReference type="NCBI Taxonomy" id="873448"/>
    <lineage>
        <taxon>Bacteria</taxon>
        <taxon>Bacillati</taxon>
        <taxon>Bacillota</taxon>
        <taxon>Bacilli</taxon>
        <taxon>Lactobacillales</taxon>
        <taxon>Streptococcaceae</taxon>
        <taxon>Streptococcus</taxon>
    </lineage>
</organism>
<dbReference type="RefSeq" id="WP_003085909.1">
    <property type="nucleotide sequence ID" value="NZ_AEUU02000001.1"/>
</dbReference>
<evidence type="ECO:0000256" key="1">
    <source>
        <dbReference type="SAM" id="Coils"/>
    </source>
</evidence>
<evidence type="ECO:0000256" key="2">
    <source>
        <dbReference type="SAM" id="SignalP"/>
    </source>
</evidence>
<accession>A0ABP2L1Q1</accession>
<evidence type="ECO:0000313" key="4">
    <source>
        <dbReference type="Proteomes" id="UP000005356"/>
    </source>
</evidence>
<protein>
    <recommendedName>
        <fullName evidence="5">Phage protein</fullName>
    </recommendedName>
</protein>
<sequence>MNKKIILVVILCLSACAMKVSANASVSEIYSDSETQNNFIFDEPQQTIKDDSGKPISIKGLYVGSREITVNIPIGWWVYLYRQSDPSNKNRGNLVIPPEKIKYLGEETDSYKTDIFRQYYSGTPYTIDLKDTPLKKGERLTFSFKRDDGFYAGSSFYKDFLSMEEDKQYNEEIKKIEDGLERQDQENNALELFKQQQQEEANKTWYQRLGDSIQDQLWNFNNWWKE</sequence>
<reference evidence="3 4" key="1">
    <citation type="journal article" date="2014" name="Int. J. Syst. Evol. Microbiol.">
        <title>Phylogenomics and the dynamic genome evolution of the genus Streptococcus.</title>
        <authorList>
            <consortium name="The Broad Institute Genome Sequencing Platform"/>
            <person name="Richards V.P."/>
            <person name="Palmer S.R."/>
            <person name="Pavinski Bitar P.D."/>
            <person name="Qin X."/>
            <person name="Weinstock G.M."/>
            <person name="Highlander S.K."/>
            <person name="Town C.D."/>
            <person name="Burne R.A."/>
            <person name="Stanhope M.J."/>
        </authorList>
    </citation>
    <scope>NUCLEOTIDE SEQUENCE [LARGE SCALE GENOMIC DNA]</scope>
    <source>
        <strain evidence="3 4">Jelinkova 176</strain>
    </source>
</reference>
<evidence type="ECO:0008006" key="5">
    <source>
        <dbReference type="Google" id="ProtNLM"/>
    </source>
</evidence>
<feature type="chain" id="PRO_5047282415" description="Phage protein" evidence="2">
    <location>
        <begin position="25"/>
        <end position="226"/>
    </location>
</feature>
<keyword evidence="1" id="KW-0175">Coiled coil</keyword>
<dbReference type="EMBL" id="AEUU02000001">
    <property type="protein sequence ID" value="EGJ28214.1"/>
    <property type="molecule type" value="Genomic_DNA"/>
</dbReference>
<name>A0ABP2L1Q1_STRPO</name>
<keyword evidence="4" id="KW-1185">Reference proteome</keyword>
<comment type="caution">
    <text evidence="3">The sequence shown here is derived from an EMBL/GenBank/DDBJ whole genome shotgun (WGS) entry which is preliminary data.</text>
</comment>